<name>A0A394DD29_LUPAN</name>
<gene>
    <name evidence="1" type="ORF">TanjilG_25081</name>
    <name evidence="2" type="ORF">TanjilG_25085</name>
</gene>
<dbReference type="EMBL" id="MLAU01016143">
    <property type="protein sequence ID" value="OIW20909.1"/>
    <property type="molecule type" value="Genomic_DNA"/>
</dbReference>
<evidence type="ECO:0000313" key="1">
    <source>
        <dbReference type="EMBL" id="OIW20909.1"/>
    </source>
</evidence>
<dbReference type="Gramene" id="OIW20913">
    <property type="protein sequence ID" value="OIW20913"/>
    <property type="gene ID" value="TanjilG_25085"/>
</dbReference>
<accession>A0A394DD29</accession>
<dbReference type="Proteomes" id="UP000188354">
    <property type="component" value="Unassembled WGS sequence"/>
</dbReference>
<dbReference type="EMBL" id="MLAU01016149">
    <property type="protein sequence ID" value="OIW20913.1"/>
    <property type="molecule type" value="Genomic_DNA"/>
</dbReference>
<keyword evidence="3" id="KW-1185">Reference proteome</keyword>
<reference evidence="1 3" key="1">
    <citation type="journal article" date="2017" name="Plant Biotechnol. J.">
        <title>A comprehensive draft genome sequence for lupin (Lupinus angustifolius), an emerging health food: insights into plant-microbe interactions and legume evolution.</title>
        <authorList>
            <person name="Hane J.K."/>
            <person name="Ming Y."/>
            <person name="Kamphuis L.G."/>
            <person name="Nelson M.N."/>
            <person name="Garg G."/>
            <person name="Atkins C.A."/>
            <person name="Bayer P.E."/>
            <person name="Bravo A."/>
            <person name="Bringans S."/>
            <person name="Cannon S."/>
            <person name="Edwards D."/>
            <person name="Foley R."/>
            <person name="Gao L.L."/>
            <person name="Harrison M.J."/>
            <person name="Huang W."/>
            <person name="Hurgobin B."/>
            <person name="Li S."/>
            <person name="Liu C.W."/>
            <person name="McGrath A."/>
            <person name="Morahan G."/>
            <person name="Murray J."/>
            <person name="Weller J."/>
            <person name="Jian J."/>
            <person name="Singh K.B."/>
        </authorList>
    </citation>
    <scope>NUCLEOTIDE SEQUENCE [LARGE SCALE GENOMIC DNA]</scope>
    <source>
        <strain evidence="3">cv. Tanjil</strain>
        <tissue evidence="1">Whole plant</tissue>
    </source>
</reference>
<evidence type="ECO:0000313" key="3">
    <source>
        <dbReference type="Proteomes" id="UP000188354"/>
    </source>
</evidence>
<dbReference type="Gramene" id="OIW20909">
    <property type="protein sequence ID" value="OIW20909"/>
    <property type="gene ID" value="TanjilG_25081"/>
</dbReference>
<comment type="caution">
    <text evidence="1">The sequence shown here is derived from an EMBL/GenBank/DDBJ whole genome shotgun (WGS) entry which is preliminary data.</text>
</comment>
<sequence>MGESRENEASAVKWFKVRVAVVHRRGSGSEGSVTPILSHKMGCQSLNPTPSSPLFISSGHDEMRWFKVTLGGDRGSWP</sequence>
<dbReference type="AlphaFoldDB" id="A0A394DD29"/>
<protein>
    <submittedName>
        <fullName evidence="1">Uncharacterized protein</fullName>
    </submittedName>
</protein>
<proteinExistence type="predicted"/>
<organism evidence="1 3">
    <name type="scientific">Lupinus angustifolius</name>
    <name type="common">Narrow-leaved blue lupine</name>
    <dbReference type="NCBI Taxonomy" id="3871"/>
    <lineage>
        <taxon>Eukaryota</taxon>
        <taxon>Viridiplantae</taxon>
        <taxon>Streptophyta</taxon>
        <taxon>Embryophyta</taxon>
        <taxon>Tracheophyta</taxon>
        <taxon>Spermatophyta</taxon>
        <taxon>Magnoliopsida</taxon>
        <taxon>eudicotyledons</taxon>
        <taxon>Gunneridae</taxon>
        <taxon>Pentapetalae</taxon>
        <taxon>rosids</taxon>
        <taxon>fabids</taxon>
        <taxon>Fabales</taxon>
        <taxon>Fabaceae</taxon>
        <taxon>Papilionoideae</taxon>
        <taxon>50 kb inversion clade</taxon>
        <taxon>genistoids sensu lato</taxon>
        <taxon>core genistoids</taxon>
        <taxon>Genisteae</taxon>
        <taxon>Lupinus</taxon>
    </lineage>
</organism>
<evidence type="ECO:0000313" key="2">
    <source>
        <dbReference type="EMBL" id="OIW20913.1"/>
    </source>
</evidence>